<name>A0ABT5NPT8_9PSED</name>
<gene>
    <name evidence="2" type="ORF">M5G11_06520</name>
</gene>
<protein>
    <submittedName>
        <fullName evidence="2">Apolipoprotein A1/A4/E family protein</fullName>
    </submittedName>
</protein>
<evidence type="ECO:0000313" key="2">
    <source>
        <dbReference type="EMBL" id="MDD0990191.1"/>
    </source>
</evidence>
<accession>A0ABT5NPT8</accession>
<evidence type="ECO:0000313" key="3">
    <source>
        <dbReference type="Proteomes" id="UP001148203"/>
    </source>
</evidence>
<dbReference type="NCBIfam" id="NF041559">
    <property type="entry name" value="BTH_I2691_fam"/>
    <property type="match status" value="1"/>
</dbReference>
<evidence type="ECO:0000256" key="1">
    <source>
        <dbReference type="SAM" id="MobiDB-lite"/>
    </source>
</evidence>
<feature type="region of interest" description="Disordered" evidence="1">
    <location>
        <begin position="1"/>
        <end position="27"/>
    </location>
</feature>
<dbReference type="EMBL" id="JAMDGY010000017">
    <property type="protein sequence ID" value="MDD0990191.1"/>
    <property type="molecule type" value="Genomic_DNA"/>
</dbReference>
<reference evidence="2 3" key="1">
    <citation type="submission" date="2022-05" db="EMBL/GenBank/DDBJ databases">
        <title>Novel Pseudomonas spp. Isolated from a Rainbow Trout Aquaculture Facility.</title>
        <authorList>
            <person name="Testerman T."/>
            <person name="Graf J."/>
        </authorList>
    </citation>
    <scope>NUCLEOTIDE SEQUENCE [LARGE SCALE GENOMIC DNA]</scope>
    <source>
        <strain evidence="2 3">ID681</strain>
    </source>
</reference>
<feature type="non-terminal residue" evidence="2">
    <location>
        <position position="535"/>
    </location>
</feature>
<dbReference type="InterPro" id="IPR048126">
    <property type="entry name" value="Toxin_VasX"/>
</dbReference>
<organism evidence="2 3">
    <name type="scientific">Pseudomonas fontis</name>
    <dbReference type="NCBI Taxonomy" id="2942633"/>
    <lineage>
        <taxon>Bacteria</taxon>
        <taxon>Pseudomonadati</taxon>
        <taxon>Pseudomonadota</taxon>
        <taxon>Gammaproteobacteria</taxon>
        <taxon>Pseudomonadales</taxon>
        <taxon>Pseudomonadaceae</taxon>
        <taxon>Pseudomonas</taxon>
    </lineage>
</organism>
<dbReference type="Proteomes" id="UP001148203">
    <property type="component" value="Unassembled WGS sequence"/>
</dbReference>
<proteinExistence type="predicted"/>
<sequence>MHHQWAEQLVSDFEPQTGDGPPVFTDPSVERQQAIERHVENNRERLEERYHEPQRAAYHAEYEREDALYQTYIDRNAEAYAALCNSTAFSLIEQHDYDGDDPESGGAYCKTMALCLAGGISEAPSSTADAQGPSEALWLKWLNDPQSPAYRVLLMRDQALLGALLPSFSATGETDWRDSEKLYSALNKFLSSDDMGVLLRNSLKQSIADALGAVNAASSRLKPLLGPGVQRAVMRLNTASQWLHNGVKLVELQLEMKLSEYYALQSAHLREMQQKANAAIAKARERMHAGIDGLGGAVRKVRPIIQEGLLSLAVLDPKLANTSIKVSVWVEGSAEELQRRLASAGHAVDTLSEAAHGRLSKLSVAVGSLEPAARQVLQDVRVSAQQAKKMVRASFGGLRGVAGSLDLLLSLGGLYLLSDSLNKNMEKAEVAVRDKSTEALLALHGSQMALLGSGIEAVGLIFREGSKGIINSQVLGSSGTEKAKTLFKSADFMVRTGALINAASGIYDAYQLIHATVRTTKSGDLAAAKGGVRNF</sequence>
<keyword evidence="3" id="KW-1185">Reference proteome</keyword>
<comment type="caution">
    <text evidence="2">The sequence shown here is derived from an EMBL/GenBank/DDBJ whole genome shotgun (WGS) entry which is preliminary data.</text>
</comment>